<dbReference type="OrthoDB" id="3546773at2759"/>
<dbReference type="PANTHER" id="PTHR35392">
    <property type="entry name" value="ZN(II)2CYS6 TRANSCRIPTION FACTOR (EUROFUNG)-RELATED-RELATED"/>
    <property type="match status" value="1"/>
</dbReference>
<dbReference type="InterPro" id="IPR036864">
    <property type="entry name" value="Zn2-C6_fun-type_DNA-bd_sf"/>
</dbReference>
<feature type="region of interest" description="Disordered" evidence="1">
    <location>
        <begin position="1"/>
        <end position="36"/>
    </location>
</feature>
<dbReference type="AlphaFoldDB" id="A0A2T2NF61"/>
<evidence type="ECO:0008006" key="4">
    <source>
        <dbReference type="Google" id="ProtNLM"/>
    </source>
</evidence>
<accession>A0A2T2NF61</accession>
<evidence type="ECO:0000256" key="1">
    <source>
        <dbReference type="SAM" id="MobiDB-lite"/>
    </source>
</evidence>
<evidence type="ECO:0000313" key="3">
    <source>
        <dbReference type="Proteomes" id="UP000240883"/>
    </source>
</evidence>
<dbReference type="GO" id="GO:0008270">
    <property type="term" value="F:zinc ion binding"/>
    <property type="evidence" value="ECO:0007669"/>
    <property type="project" value="InterPro"/>
</dbReference>
<feature type="compositionally biased region" description="Polar residues" evidence="1">
    <location>
        <begin position="1"/>
        <end position="15"/>
    </location>
</feature>
<dbReference type="Proteomes" id="UP000240883">
    <property type="component" value="Unassembled WGS sequence"/>
</dbReference>
<name>A0A2T2NF61_CORCC</name>
<dbReference type="SUPFAM" id="SSF57701">
    <property type="entry name" value="Zn2/Cys6 DNA-binding domain"/>
    <property type="match status" value="1"/>
</dbReference>
<evidence type="ECO:0000313" key="2">
    <source>
        <dbReference type="EMBL" id="PSN64072.1"/>
    </source>
</evidence>
<reference evidence="2 3" key="1">
    <citation type="journal article" date="2018" name="Front. Microbiol.">
        <title>Genome-Wide Analysis of Corynespora cassiicola Leaf Fall Disease Putative Effectors.</title>
        <authorList>
            <person name="Lopez D."/>
            <person name="Ribeiro S."/>
            <person name="Label P."/>
            <person name="Fumanal B."/>
            <person name="Venisse J.S."/>
            <person name="Kohler A."/>
            <person name="de Oliveira R.R."/>
            <person name="Labutti K."/>
            <person name="Lipzen A."/>
            <person name="Lail K."/>
            <person name="Bauer D."/>
            <person name="Ohm R.A."/>
            <person name="Barry K.W."/>
            <person name="Spatafora J."/>
            <person name="Grigoriev I.V."/>
            <person name="Martin F.M."/>
            <person name="Pujade-Renaud V."/>
        </authorList>
    </citation>
    <scope>NUCLEOTIDE SEQUENCE [LARGE SCALE GENOMIC DNA]</scope>
    <source>
        <strain evidence="2 3">Philippines</strain>
    </source>
</reference>
<proteinExistence type="predicted"/>
<keyword evidence="3" id="KW-1185">Reference proteome</keyword>
<gene>
    <name evidence="2" type="ORF">BS50DRAFT_97508</name>
</gene>
<dbReference type="EMBL" id="KZ678139">
    <property type="protein sequence ID" value="PSN64072.1"/>
    <property type="molecule type" value="Genomic_DNA"/>
</dbReference>
<protein>
    <recommendedName>
        <fullName evidence="4">Zn(2)-C6 fungal-type domain-containing protein</fullName>
    </recommendedName>
</protein>
<dbReference type="GO" id="GO:0000981">
    <property type="term" value="F:DNA-binding transcription factor activity, RNA polymerase II-specific"/>
    <property type="evidence" value="ECO:0007669"/>
    <property type="project" value="InterPro"/>
</dbReference>
<organism evidence="2 3">
    <name type="scientific">Corynespora cassiicola Philippines</name>
    <dbReference type="NCBI Taxonomy" id="1448308"/>
    <lineage>
        <taxon>Eukaryota</taxon>
        <taxon>Fungi</taxon>
        <taxon>Dikarya</taxon>
        <taxon>Ascomycota</taxon>
        <taxon>Pezizomycotina</taxon>
        <taxon>Dothideomycetes</taxon>
        <taxon>Pleosporomycetidae</taxon>
        <taxon>Pleosporales</taxon>
        <taxon>Corynesporascaceae</taxon>
        <taxon>Corynespora</taxon>
    </lineage>
</organism>
<dbReference type="InterPro" id="IPR052973">
    <property type="entry name" value="Fungal_sec-metab_reg_TF"/>
</dbReference>
<dbReference type="PANTHER" id="PTHR35392:SF2">
    <property type="entry name" value="ZN(II)2CYS6 TRANSCRIPTION FACTOR (EUROFUNG)"/>
    <property type="match status" value="1"/>
</dbReference>
<sequence length="143" mass="15869">MDASDLASSISLGSTSRKRKCQPAENPSKRPRNQPVATTAGVFSCFTLDGDEKSFYRRTKFSTERKVQVRDVRKKGACLRCRLLKRACSGEDPCKMCISVAKAAAGSRSLMWMECVRPSFHTMNIFEKAAKPAPIRKHPEGLA</sequence>